<comment type="caution">
    <text evidence="2">The sequence shown here is derived from an EMBL/GenBank/DDBJ whole genome shotgun (WGS) entry which is preliminary data.</text>
</comment>
<keyword evidence="3" id="KW-1185">Reference proteome</keyword>
<feature type="transmembrane region" description="Helical" evidence="1">
    <location>
        <begin position="119"/>
        <end position="147"/>
    </location>
</feature>
<protein>
    <submittedName>
        <fullName evidence="2">Uncharacterized protein</fullName>
    </submittedName>
</protein>
<dbReference type="Proteomes" id="UP000197468">
    <property type="component" value="Unassembled WGS sequence"/>
</dbReference>
<evidence type="ECO:0000313" key="2">
    <source>
        <dbReference type="EMBL" id="OWQ90822.1"/>
    </source>
</evidence>
<dbReference type="EMBL" id="NIOF01000004">
    <property type="protein sequence ID" value="OWQ90822.1"/>
    <property type="molecule type" value="Genomic_DNA"/>
</dbReference>
<dbReference type="RefSeq" id="WP_088385028.1">
    <property type="nucleotide sequence ID" value="NZ_NIOF01000004.1"/>
</dbReference>
<accession>A0A246JDU6</accession>
<keyword evidence="1" id="KW-1133">Transmembrane helix</keyword>
<keyword evidence="1" id="KW-0472">Membrane</keyword>
<feature type="transmembrane region" description="Helical" evidence="1">
    <location>
        <begin position="74"/>
        <end position="98"/>
    </location>
</feature>
<sequence>MEMSADREQEGWRPQAHYEARMGYRLEMLKATFETGKDALNTLILISGGAVIVLLGFIGTLVKDGKLPSAASGLAMALIAFGVAALLGGLAHAARYLAQSLHFQSIEPENRRKAAQGDLLGRLAVVLSLLGFITFGGGVVLAAFAVFRLIG</sequence>
<proteinExistence type="predicted"/>
<name>A0A246JDU6_9BURK</name>
<reference evidence="2 3" key="1">
    <citation type="journal article" date="2008" name="Int. J. Syst. Evol. Microbiol.">
        <title>Description of Roseateles aquatilis sp. nov. and Roseateles terrae sp. nov., in the class Betaproteobacteria, and emended description of the genus Roseateles.</title>
        <authorList>
            <person name="Gomila M."/>
            <person name="Bowien B."/>
            <person name="Falsen E."/>
            <person name="Moore E.R."/>
            <person name="Lalucat J."/>
        </authorList>
    </citation>
    <scope>NUCLEOTIDE SEQUENCE [LARGE SCALE GENOMIC DNA]</scope>
    <source>
        <strain evidence="2 3">CCUG 48205</strain>
    </source>
</reference>
<organism evidence="2 3">
    <name type="scientific">Roseateles aquatilis</name>
    <dbReference type="NCBI Taxonomy" id="431061"/>
    <lineage>
        <taxon>Bacteria</taxon>
        <taxon>Pseudomonadati</taxon>
        <taxon>Pseudomonadota</taxon>
        <taxon>Betaproteobacteria</taxon>
        <taxon>Burkholderiales</taxon>
        <taxon>Sphaerotilaceae</taxon>
        <taxon>Roseateles</taxon>
    </lineage>
</organism>
<dbReference type="AlphaFoldDB" id="A0A246JDU6"/>
<dbReference type="OrthoDB" id="9553532at2"/>
<feature type="transmembrane region" description="Helical" evidence="1">
    <location>
        <begin position="39"/>
        <end position="62"/>
    </location>
</feature>
<evidence type="ECO:0000313" key="3">
    <source>
        <dbReference type="Proteomes" id="UP000197468"/>
    </source>
</evidence>
<gene>
    <name evidence="2" type="ORF">CDN99_11685</name>
</gene>
<keyword evidence="1" id="KW-0812">Transmembrane</keyword>
<evidence type="ECO:0000256" key="1">
    <source>
        <dbReference type="SAM" id="Phobius"/>
    </source>
</evidence>